<organism evidence="12">
    <name type="scientific">Proteinivorax tanatarense</name>
    <dbReference type="NCBI Taxonomy" id="1260629"/>
    <lineage>
        <taxon>Bacteria</taxon>
        <taxon>Bacillati</taxon>
        <taxon>Bacillota</taxon>
        <taxon>Clostridia</taxon>
        <taxon>Eubacteriales</taxon>
        <taxon>Proteinivoracaceae</taxon>
        <taxon>Proteinivorax</taxon>
    </lineage>
</organism>
<dbReference type="PANTHER" id="PTHR12428">
    <property type="entry name" value="OXA1"/>
    <property type="match status" value="1"/>
</dbReference>
<evidence type="ECO:0000256" key="6">
    <source>
        <dbReference type="ARBA" id="ARBA00022989"/>
    </source>
</evidence>
<evidence type="ECO:0000256" key="4">
    <source>
        <dbReference type="ARBA" id="ARBA00022692"/>
    </source>
</evidence>
<evidence type="ECO:0000256" key="2">
    <source>
        <dbReference type="ARBA" id="ARBA00022448"/>
    </source>
</evidence>
<dbReference type="Pfam" id="PF02096">
    <property type="entry name" value="60KD_IMP"/>
    <property type="match status" value="1"/>
</dbReference>
<dbReference type="EMBL" id="CP158367">
    <property type="protein sequence ID" value="XBX74925.1"/>
    <property type="molecule type" value="Genomic_DNA"/>
</dbReference>
<reference evidence="12" key="2">
    <citation type="submission" date="2024-06" db="EMBL/GenBank/DDBJ databases">
        <authorList>
            <person name="Petrova K.O."/>
            <person name="Toshchakov S.V."/>
            <person name="Boltjanskaja Y.V."/>
            <person name="Kevbrin V."/>
        </authorList>
    </citation>
    <scope>NUCLEOTIDE SEQUENCE</scope>
    <source>
        <strain evidence="12">Z-910T</strain>
    </source>
</reference>
<keyword evidence="8" id="KW-0143">Chaperone</keyword>
<feature type="transmembrane region" description="Helical" evidence="10">
    <location>
        <begin position="12"/>
        <end position="36"/>
    </location>
</feature>
<keyword evidence="7 10" id="KW-0472">Membrane</keyword>
<protein>
    <submittedName>
        <fullName evidence="12">YidC/Oxa1 family membrane protein insertase</fullName>
    </submittedName>
</protein>
<dbReference type="GO" id="GO:0005886">
    <property type="term" value="C:plasma membrane"/>
    <property type="evidence" value="ECO:0007669"/>
    <property type="project" value="UniProtKB-SubCell"/>
</dbReference>
<keyword evidence="2" id="KW-0813">Transport</keyword>
<feature type="transmembrane region" description="Helical" evidence="10">
    <location>
        <begin position="164"/>
        <end position="182"/>
    </location>
</feature>
<evidence type="ECO:0000259" key="11">
    <source>
        <dbReference type="Pfam" id="PF02096"/>
    </source>
</evidence>
<keyword evidence="5" id="KW-0653">Protein transport</keyword>
<evidence type="ECO:0000313" key="12">
    <source>
        <dbReference type="EMBL" id="XBX74925.1"/>
    </source>
</evidence>
<name>A0AAU7VLL8_9FIRM</name>
<dbReference type="InterPro" id="IPR028055">
    <property type="entry name" value="YidC/Oxa/ALB_C"/>
</dbReference>
<dbReference type="GO" id="GO:0015031">
    <property type="term" value="P:protein transport"/>
    <property type="evidence" value="ECO:0007669"/>
    <property type="project" value="UniProtKB-KW"/>
</dbReference>
<comment type="subcellular location">
    <subcellularLocation>
        <location evidence="1">Cell membrane</location>
        <topology evidence="1">Multi-pass membrane protein</topology>
    </subcellularLocation>
    <subcellularLocation>
        <location evidence="9">Membrane</location>
        <topology evidence="9">Multi-pass membrane protein</topology>
    </subcellularLocation>
</comment>
<sequence>MSFIIEPLGRLFVALIDFTGSYGIAILLLTVIFRSITIPLSVKQMKSTQAMNEIAPERKKIEEKYKNDKEKQSKALMELYKEKKINPLAGCLPMLIQIPIFIAMFRVFQDPEIIVHTFDTVSTKFLGIDLAAGVNLEDAAKDIEGLAIPEGWNYVAARAEHARTLYILPLLAGLTTYLQTKLTMAGNAAQQQGGMAAMTTIMPIMIVFFSSSLPPALGLYWFAGNVFAIGQHYVIKKKKDSTKTAEGE</sequence>
<keyword evidence="6 10" id="KW-1133">Transmembrane helix</keyword>
<dbReference type="InterPro" id="IPR047196">
    <property type="entry name" value="YidC_ALB_C"/>
</dbReference>
<dbReference type="InterPro" id="IPR001708">
    <property type="entry name" value="YidC/ALB3/OXA1/COX18"/>
</dbReference>
<feature type="domain" description="Membrane insertase YidC/Oxa/ALB C-terminal" evidence="11">
    <location>
        <begin position="22"/>
        <end position="237"/>
    </location>
</feature>
<accession>A0AAU7VLL8</accession>
<dbReference type="AlphaFoldDB" id="A0AAU7VLL8"/>
<evidence type="ECO:0000256" key="7">
    <source>
        <dbReference type="ARBA" id="ARBA00023136"/>
    </source>
</evidence>
<dbReference type="RefSeq" id="WP_350343674.1">
    <property type="nucleotide sequence ID" value="NZ_CP158367.1"/>
</dbReference>
<proteinExistence type="inferred from homology"/>
<evidence type="ECO:0000256" key="3">
    <source>
        <dbReference type="ARBA" id="ARBA00022475"/>
    </source>
</evidence>
<evidence type="ECO:0000256" key="9">
    <source>
        <dbReference type="RuleBase" id="RU003945"/>
    </source>
</evidence>
<comment type="similarity">
    <text evidence="9">Belongs to the OXA1/ALB3/YidC family.</text>
</comment>
<reference evidence="12" key="1">
    <citation type="journal article" date="2013" name="Extremophiles">
        <title>Proteinivorax tanatarense gen. nov., sp. nov., an anaerobic, haloalkaliphilic, proteolytic bacterium isolated from a decaying algal bloom, and proposal of Proteinivoraceae fam. nov.</title>
        <authorList>
            <person name="Kevbrin V."/>
            <person name="Boltyanskaya Y."/>
            <person name="Zhilina T."/>
            <person name="Kolganova T."/>
            <person name="Lavrentjeva E."/>
            <person name="Kuznetsov B."/>
        </authorList>
    </citation>
    <scope>NUCLEOTIDE SEQUENCE</scope>
    <source>
        <strain evidence="12">Z-910T</strain>
    </source>
</reference>
<feature type="transmembrane region" description="Helical" evidence="10">
    <location>
        <begin position="194"/>
        <end position="213"/>
    </location>
</feature>
<evidence type="ECO:0000256" key="10">
    <source>
        <dbReference type="SAM" id="Phobius"/>
    </source>
</evidence>
<keyword evidence="3" id="KW-1003">Cell membrane</keyword>
<gene>
    <name evidence="12" type="ORF">PRVXT_002991</name>
</gene>
<evidence type="ECO:0000256" key="5">
    <source>
        <dbReference type="ARBA" id="ARBA00022927"/>
    </source>
</evidence>
<dbReference type="NCBIfam" id="TIGR03592">
    <property type="entry name" value="yidC_oxa1_cterm"/>
    <property type="match status" value="1"/>
</dbReference>
<evidence type="ECO:0000256" key="1">
    <source>
        <dbReference type="ARBA" id="ARBA00004651"/>
    </source>
</evidence>
<keyword evidence="4 9" id="KW-0812">Transmembrane</keyword>
<dbReference type="GO" id="GO:0051205">
    <property type="term" value="P:protein insertion into membrane"/>
    <property type="evidence" value="ECO:0007669"/>
    <property type="project" value="TreeGrafter"/>
</dbReference>
<dbReference type="GO" id="GO:0032977">
    <property type="term" value="F:membrane insertase activity"/>
    <property type="evidence" value="ECO:0007669"/>
    <property type="project" value="InterPro"/>
</dbReference>
<evidence type="ECO:0000256" key="8">
    <source>
        <dbReference type="ARBA" id="ARBA00023186"/>
    </source>
</evidence>
<dbReference type="PANTHER" id="PTHR12428:SF65">
    <property type="entry name" value="CYTOCHROME C OXIDASE ASSEMBLY PROTEIN COX18, MITOCHONDRIAL"/>
    <property type="match status" value="1"/>
</dbReference>
<dbReference type="CDD" id="cd20070">
    <property type="entry name" value="5TM_YidC_Alb3"/>
    <property type="match status" value="1"/>
</dbReference>